<dbReference type="EMBL" id="JAJSON010000014">
    <property type="protein sequence ID" value="MCG9970988.1"/>
    <property type="molecule type" value="Genomic_DNA"/>
</dbReference>
<sequence>MASKLELRFFDTGSVNNTITIATGKTYIFKEQRLGIRQVSIGTIQSPSSPTVLAGSFKNAFEQDDNLSGEYTVNYYATSQDAAGNDLPSGTLHGIVTIEHFDNTHFDTFDNQSLLFVSSEITTTTQETESTLSAATSEASSNPCGNYKLTVTTNVSGGKIVVESPIGTQIASQDPTDGNPYAVDLTRPANATTGIIKLFKVSGDSEPEKTILFNAPPVLALTKVDKQGSPFGAVATIKSTSGLTKTYSFDGTNYSGSNQLGGLLAGSYTAYVKDDLGCTKSLAFTITEAEVNGNTVPKKIEIPAHNAMYFVDRSQDNFLGQISEEITFNAPAKVFQDWLTTDIVPIQFRSSYPVHTVKIYECGSEKEVSVIQKSNNINRLNIYEGNFTEKEGRLAIYFTSGNIYEDDGITPKPEGHILNGRLPSWYKAGVFVKIDGVGVTQIERLLFEDDATYAITQLDAQGTVTGVPIWTKHVEHPFEIFEFQVNMSSIDTIGEAFVVEIDYGDDSFVSELQRVNASLPKHHKISWRNIRQNDTINYSTGIKPFRRQKYVKPFTYIGQNESERHQSDETIELISSTSKAVYELDLGFMSMEMCHGLIDGTNHASEIEIDGAVFITNNPSIPENFGNWYNAKMELALIGQNIESIDVDLTQINVSFLKVNVDSGGVGFLKL</sequence>
<dbReference type="RefSeq" id="WP_240096848.1">
    <property type="nucleotide sequence ID" value="NZ_JAJSON010000014.1"/>
</dbReference>
<name>A0A9X1UVF9_9FLAO</name>
<gene>
    <name evidence="1" type="ORF">LU635_05005</name>
</gene>
<evidence type="ECO:0000313" key="2">
    <source>
        <dbReference type="Proteomes" id="UP001139344"/>
    </source>
</evidence>
<dbReference type="AlphaFoldDB" id="A0A9X1UVF9"/>
<protein>
    <submittedName>
        <fullName evidence="1">Uncharacterized protein</fullName>
    </submittedName>
</protein>
<accession>A0A9X1UVF9</accession>
<reference evidence="1" key="1">
    <citation type="submission" date="2021-12" db="EMBL/GenBank/DDBJ databases">
        <title>Description of Gramella crocea sp. nov., a new bacterium isolated from activated sludge.</title>
        <authorList>
            <person name="Zhang X."/>
        </authorList>
    </citation>
    <scope>NUCLEOTIDE SEQUENCE</scope>
    <source>
        <strain evidence="1">YB25</strain>
    </source>
</reference>
<dbReference type="Proteomes" id="UP001139344">
    <property type="component" value="Unassembled WGS sequence"/>
</dbReference>
<organism evidence="1 2">
    <name type="scientific">Christiangramia crocea</name>
    <dbReference type="NCBI Taxonomy" id="2904124"/>
    <lineage>
        <taxon>Bacteria</taxon>
        <taxon>Pseudomonadati</taxon>
        <taxon>Bacteroidota</taxon>
        <taxon>Flavobacteriia</taxon>
        <taxon>Flavobacteriales</taxon>
        <taxon>Flavobacteriaceae</taxon>
        <taxon>Christiangramia</taxon>
    </lineage>
</organism>
<comment type="caution">
    <text evidence="1">The sequence shown here is derived from an EMBL/GenBank/DDBJ whole genome shotgun (WGS) entry which is preliminary data.</text>
</comment>
<keyword evidence="2" id="KW-1185">Reference proteome</keyword>
<proteinExistence type="predicted"/>
<evidence type="ECO:0000313" key="1">
    <source>
        <dbReference type="EMBL" id="MCG9970988.1"/>
    </source>
</evidence>